<feature type="repeat" description="ANK" evidence="3">
    <location>
        <begin position="18"/>
        <end position="51"/>
    </location>
</feature>
<dbReference type="PANTHER" id="PTHR24198:SF165">
    <property type="entry name" value="ANKYRIN REPEAT-CONTAINING PROTEIN-RELATED"/>
    <property type="match status" value="1"/>
</dbReference>
<dbReference type="EMBL" id="JAQIZZ010000011">
    <property type="protein sequence ID" value="KAJ5522914.1"/>
    <property type="molecule type" value="Genomic_DNA"/>
</dbReference>
<dbReference type="GO" id="GO:0005737">
    <property type="term" value="C:cytoplasm"/>
    <property type="evidence" value="ECO:0007669"/>
    <property type="project" value="TreeGrafter"/>
</dbReference>
<evidence type="ECO:0000313" key="4">
    <source>
        <dbReference type="EMBL" id="KAJ5522914.1"/>
    </source>
</evidence>
<evidence type="ECO:0000256" key="3">
    <source>
        <dbReference type="PROSITE-ProRule" id="PRU00023"/>
    </source>
</evidence>
<evidence type="ECO:0000256" key="2">
    <source>
        <dbReference type="ARBA" id="ARBA00023043"/>
    </source>
</evidence>
<dbReference type="InterPro" id="IPR002110">
    <property type="entry name" value="Ankyrin_rpt"/>
</dbReference>
<keyword evidence="2 3" id="KW-0040">ANK repeat</keyword>
<accession>A0AAD6CI34</accession>
<proteinExistence type="predicted"/>
<dbReference type="Pfam" id="PF12796">
    <property type="entry name" value="Ank_2"/>
    <property type="match status" value="1"/>
</dbReference>
<dbReference type="InterPro" id="IPR036770">
    <property type="entry name" value="Ankyrin_rpt-contain_sf"/>
</dbReference>
<organism evidence="4 5">
    <name type="scientific">Penicillium frequentans</name>
    <dbReference type="NCBI Taxonomy" id="3151616"/>
    <lineage>
        <taxon>Eukaryota</taxon>
        <taxon>Fungi</taxon>
        <taxon>Dikarya</taxon>
        <taxon>Ascomycota</taxon>
        <taxon>Pezizomycotina</taxon>
        <taxon>Eurotiomycetes</taxon>
        <taxon>Eurotiomycetidae</taxon>
        <taxon>Eurotiales</taxon>
        <taxon>Aspergillaceae</taxon>
        <taxon>Penicillium</taxon>
    </lineage>
</organism>
<name>A0AAD6CI34_9EURO</name>
<reference evidence="4 5" key="1">
    <citation type="journal article" date="2023" name="IMA Fungus">
        <title>Comparative genomic study of the Penicillium genus elucidates a diverse pangenome and 15 lateral gene transfer events.</title>
        <authorList>
            <person name="Petersen C."/>
            <person name="Sorensen T."/>
            <person name="Nielsen M.R."/>
            <person name="Sondergaard T.E."/>
            <person name="Sorensen J.L."/>
            <person name="Fitzpatrick D.A."/>
            <person name="Frisvad J.C."/>
            <person name="Nielsen K.L."/>
        </authorList>
    </citation>
    <scope>NUCLEOTIDE SEQUENCE [LARGE SCALE GENOMIC DNA]</scope>
    <source>
        <strain evidence="4 5">IBT 35679</strain>
    </source>
</reference>
<dbReference type="PROSITE" id="PS50088">
    <property type="entry name" value="ANK_REPEAT"/>
    <property type="match status" value="1"/>
</dbReference>
<comment type="caution">
    <text evidence="4">The sequence shown here is derived from an EMBL/GenBank/DDBJ whole genome shotgun (WGS) entry which is preliminary data.</text>
</comment>
<evidence type="ECO:0000256" key="1">
    <source>
        <dbReference type="ARBA" id="ARBA00022737"/>
    </source>
</evidence>
<keyword evidence="1" id="KW-0677">Repeat</keyword>
<sequence length="200" mass="21923">MTALLVKSGIVVDSLDDDGRKSLWAAIHYSSSRRAVELLLHKGANPNFKNRSAVPALLCAVYPVRANPSSSNMLLTYGAKIDCCSPLNMTPFLFAISLNFMKEARALLEARANVRSQNYRTGSALHVAVASRYSSLDMITWLVDSDIDINQMGGGADAIVRYRKSASYQNTGQITEIGDRLLSLGVAWLNCGRVHYSCLY</sequence>
<evidence type="ECO:0000313" key="5">
    <source>
        <dbReference type="Proteomes" id="UP001220324"/>
    </source>
</evidence>
<gene>
    <name evidence="4" type="ORF">N7494_013228</name>
</gene>
<dbReference type="Pfam" id="PF00023">
    <property type="entry name" value="Ank"/>
    <property type="match status" value="1"/>
</dbReference>
<dbReference type="Proteomes" id="UP001220324">
    <property type="component" value="Unassembled WGS sequence"/>
</dbReference>
<dbReference type="Gene3D" id="1.25.40.20">
    <property type="entry name" value="Ankyrin repeat-containing domain"/>
    <property type="match status" value="1"/>
</dbReference>
<dbReference type="AlphaFoldDB" id="A0AAD6CI34"/>
<dbReference type="SMART" id="SM00248">
    <property type="entry name" value="ANK"/>
    <property type="match status" value="3"/>
</dbReference>
<dbReference type="SUPFAM" id="SSF48403">
    <property type="entry name" value="Ankyrin repeat"/>
    <property type="match status" value="1"/>
</dbReference>
<protein>
    <recommendedName>
        <fullName evidence="6">Ankyrin</fullName>
    </recommendedName>
</protein>
<keyword evidence="5" id="KW-1185">Reference proteome</keyword>
<evidence type="ECO:0008006" key="6">
    <source>
        <dbReference type="Google" id="ProtNLM"/>
    </source>
</evidence>
<dbReference type="PANTHER" id="PTHR24198">
    <property type="entry name" value="ANKYRIN REPEAT AND PROTEIN KINASE DOMAIN-CONTAINING PROTEIN"/>
    <property type="match status" value="1"/>
</dbReference>